<dbReference type="Gene3D" id="1.25.60.10">
    <property type="entry name" value="MgtE N-terminal domain-like"/>
    <property type="match status" value="1"/>
</dbReference>
<dbReference type="InterPro" id="IPR006669">
    <property type="entry name" value="MgtE_transporter"/>
</dbReference>
<evidence type="ECO:0000256" key="1">
    <source>
        <dbReference type="ARBA" id="ARBA00004141"/>
    </source>
</evidence>
<evidence type="ECO:0000256" key="5">
    <source>
        <dbReference type="ARBA" id="ARBA00022842"/>
    </source>
</evidence>
<evidence type="ECO:0000313" key="12">
    <source>
        <dbReference type="Proteomes" id="UP000317318"/>
    </source>
</evidence>
<keyword evidence="12" id="KW-1185">Reference proteome</keyword>
<protein>
    <recommendedName>
        <fullName evidence="9">Magnesium transporter MgtE</fullName>
    </recommendedName>
</protein>
<reference evidence="11 12" key="1">
    <citation type="submission" date="2019-02" db="EMBL/GenBank/DDBJ databases">
        <title>Deep-cultivation of Planctomycetes and their phenomic and genomic characterization uncovers novel biology.</title>
        <authorList>
            <person name="Wiegand S."/>
            <person name="Jogler M."/>
            <person name="Boedeker C."/>
            <person name="Pinto D."/>
            <person name="Vollmers J."/>
            <person name="Rivas-Marin E."/>
            <person name="Kohn T."/>
            <person name="Peeters S.H."/>
            <person name="Heuer A."/>
            <person name="Rast P."/>
            <person name="Oberbeckmann S."/>
            <person name="Bunk B."/>
            <person name="Jeske O."/>
            <person name="Meyerdierks A."/>
            <person name="Storesund J.E."/>
            <person name="Kallscheuer N."/>
            <person name="Luecker S."/>
            <person name="Lage O.M."/>
            <person name="Pohl T."/>
            <person name="Merkel B.J."/>
            <person name="Hornburger P."/>
            <person name="Mueller R.-W."/>
            <person name="Bruemmer F."/>
            <person name="Labrenz M."/>
            <person name="Spormann A.M."/>
            <person name="Op den Camp H."/>
            <person name="Overmann J."/>
            <person name="Amann R."/>
            <person name="Jetten M.S.M."/>
            <person name="Mascher T."/>
            <person name="Medema M.H."/>
            <person name="Devos D.P."/>
            <person name="Kaster A.-K."/>
            <person name="Ovreas L."/>
            <person name="Rohde M."/>
            <person name="Galperin M.Y."/>
            <person name="Jogler C."/>
        </authorList>
    </citation>
    <scope>NUCLEOTIDE SEQUENCE [LARGE SCALE GENOMIC DNA]</scope>
    <source>
        <strain evidence="11 12">Pan189</strain>
    </source>
</reference>
<comment type="function">
    <text evidence="9">Acts as a magnesium transporter.</text>
</comment>
<evidence type="ECO:0000256" key="4">
    <source>
        <dbReference type="ARBA" id="ARBA00022692"/>
    </source>
</evidence>
<organism evidence="11 12">
    <name type="scientific">Stratiformator vulcanicus</name>
    <dbReference type="NCBI Taxonomy" id="2527980"/>
    <lineage>
        <taxon>Bacteria</taxon>
        <taxon>Pseudomonadati</taxon>
        <taxon>Planctomycetota</taxon>
        <taxon>Planctomycetia</taxon>
        <taxon>Planctomycetales</taxon>
        <taxon>Planctomycetaceae</taxon>
        <taxon>Stratiformator</taxon>
    </lineage>
</organism>
<keyword evidence="8" id="KW-0129">CBS domain</keyword>
<feature type="transmembrane region" description="Helical" evidence="9">
    <location>
        <begin position="387"/>
        <end position="409"/>
    </location>
</feature>
<dbReference type="SUPFAM" id="SSF54631">
    <property type="entry name" value="CBS-domain pair"/>
    <property type="match status" value="1"/>
</dbReference>
<keyword evidence="5 9" id="KW-0460">Magnesium</keyword>
<dbReference type="EMBL" id="CP036268">
    <property type="protein sequence ID" value="QDT38586.1"/>
    <property type="molecule type" value="Genomic_DNA"/>
</dbReference>
<evidence type="ECO:0000256" key="2">
    <source>
        <dbReference type="ARBA" id="ARBA00009749"/>
    </source>
</evidence>
<evidence type="ECO:0000256" key="8">
    <source>
        <dbReference type="PROSITE-ProRule" id="PRU00703"/>
    </source>
</evidence>
<dbReference type="KEGG" id="svp:Pan189_29810"/>
<feature type="transmembrane region" description="Helical" evidence="9">
    <location>
        <begin position="421"/>
        <end position="448"/>
    </location>
</feature>
<dbReference type="GO" id="GO:0015095">
    <property type="term" value="F:magnesium ion transmembrane transporter activity"/>
    <property type="evidence" value="ECO:0007669"/>
    <property type="project" value="UniProtKB-UniRule"/>
</dbReference>
<dbReference type="InterPro" id="IPR006667">
    <property type="entry name" value="SLC41_membr_dom"/>
</dbReference>
<dbReference type="InterPro" id="IPR038076">
    <property type="entry name" value="MgtE_N_sf"/>
</dbReference>
<dbReference type="InterPro" id="IPR006668">
    <property type="entry name" value="Mg_transptr_MgtE_intracell_dom"/>
</dbReference>
<feature type="domain" description="CBS" evidence="10">
    <location>
        <begin position="136"/>
        <end position="199"/>
    </location>
</feature>
<dbReference type="SUPFAM" id="SSF161093">
    <property type="entry name" value="MgtE membrane domain-like"/>
    <property type="match status" value="1"/>
</dbReference>
<dbReference type="Gene3D" id="1.10.357.20">
    <property type="entry name" value="SLC41 divalent cation transporters, integral membrane domain"/>
    <property type="match status" value="1"/>
</dbReference>
<evidence type="ECO:0000256" key="3">
    <source>
        <dbReference type="ARBA" id="ARBA00022448"/>
    </source>
</evidence>
<keyword evidence="3 9" id="KW-0813">Transport</keyword>
<dbReference type="InterPro" id="IPR000644">
    <property type="entry name" value="CBS_dom"/>
</dbReference>
<dbReference type="OrthoDB" id="9790355at2"/>
<dbReference type="InterPro" id="IPR046342">
    <property type="entry name" value="CBS_dom_sf"/>
</dbReference>
<evidence type="ECO:0000313" key="11">
    <source>
        <dbReference type="EMBL" id="QDT38586.1"/>
    </source>
</evidence>
<feature type="transmembrane region" description="Helical" evidence="9">
    <location>
        <begin position="359"/>
        <end position="381"/>
    </location>
</feature>
<dbReference type="SMART" id="SM00924">
    <property type="entry name" value="MgtE_N"/>
    <property type="match status" value="1"/>
</dbReference>
<proteinExistence type="inferred from homology"/>
<dbReference type="SUPFAM" id="SSF158791">
    <property type="entry name" value="MgtE N-terminal domain-like"/>
    <property type="match status" value="1"/>
</dbReference>
<dbReference type="PROSITE" id="PS51371">
    <property type="entry name" value="CBS"/>
    <property type="match status" value="2"/>
</dbReference>
<dbReference type="Proteomes" id="UP000317318">
    <property type="component" value="Chromosome"/>
</dbReference>
<comment type="caution">
    <text evidence="9">Lacks conserved residue(s) required for the propagation of feature annotation.</text>
</comment>
<dbReference type="SMART" id="SM00116">
    <property type="entry name" value="CBS"/>
    <property type="match status" value="2"/>
</dbReference>
<name>A0A517R3Z4_9PLAN</name>
<sequence length="452" mass="50379">MYHELLLPDIRQMIDEGDEAGLREFCDILHPAAAAEVLREMDPARVWQVLAFAPMETRVEIFEHLGLPHQVELVDEIDRDRLSKIIEAMSSDDRADLLGRMDDEQVEQLLPLVTKAERADIRRLLSYPEESAGSIMSTGYASLREETFVRDALLQLRSQAPKKETIYYIFVLDDGGRLEGIVTLRDLILAKPDKVVRDIMNRDVISVRVDEDQEHVAREVARYNFLAMPVVDNQNRLVGIVTHDDAMDIVREEADEDVQRMGAVEPLQDDYIDTGAATLAWKRGKWLLFLAVVALFTAEVLDRFEETSAKHVWAVLFLPLVLASGGNAGSQSATLVIRSLALSQDRRQNRLLGLLGRELIVGLILGGSLALLGFVVAATWFERPVLQALMVAMTVFLVVIFGTISGLVLPFATRRVGLDPALMSTPLITALVDIAGVLLYYGLALWLLDVLG</sequence>
<dbReference type="GO" id="GO:0005886">
    <property type="term" value="C:plasma membrane"/>
    <property type="evidence" value="ECO:0007669"/>
    <property type="project" value="UniProtKB-SubCell"/>
</dbReference>
<keyword evidence="6 9" id="KW-1133">Transmembrane helix</keyword>
<feature type="domain" description="CBS" evidence="10">
    <location>
        <begin position="200"/>
        <end position="256"/>
    </location>
</feature>
<dbReference type="PANTHER" id="PTHR43773:SF1">
    <property type="entry name" value="MAGNESIUM TRANSPORTER MGTE"/>
    <property type="match status" value="1"/>
</dbReference>
<keyword evidence="4 9" id="KW-0812">Transmembrane</keyword>
<comment type="subunit">
    <text evidence="9">Homodimer.</text>
</comment>
<dbReference type="PANTHER" id="PTHR43773">
    <property type="entry name" value="MAGNESIUM TRANSPORTER MGTE"/>
    <property type="match status" value="1"/>
</dbReference>
<accession>A0A517R3Z4</accession>
<dbReference type="CDD" id="cd04606">
    <property type="entry name" value="CBS_pair_Mg_transporter"/>
    <property type="match status" value="1"/>
</dbReference>
<dbReference type="RefSeq" id="WP_145364681.1">
    <property type="nucleotide sequence ID" value="NZ_CP036268.1"/>
</dbReference>
<dbReference type="Gene3D" id="3.10.580.10">
    <property type="entry name" value="CBS-domain"/>
    <property type="match status" value="1"/>
</dbReference>
<comment type="similarity">
    <text evidence="2 9">Belongs to the SLC41A transporter family.</text>
</comment>
<keyword evidence="9" id="KW-0479">Metal-binding</keyword>
<dbReference type="Pfam" id="PF03448">
    <property type="entry name" value="MgtE_N"/>
    <property type="match status" value="1"/>
</dbReference>
<dbReference type="GO" id="GO:0046872">
    <property type="term" value="F:metal ion binding"/>
    <property type="evidence" value="ECO:0007669"/>
    <property type="project" value="UniProtKB-KW"/>
</dbReference>
<dbReference type="InterPro" id="IPR036739">
    <property type="entry name" value="SLC41_membr_dom_sf"/>
</dbReference>
<keyword evidence="9" id="KW-1003">Cell membrane</keyword>
<comment type="subcellular location">
    <subcellularLocation>
        <location evidence="9">Cell membrane</location>
        <topology evidence="9">Multi-pass membrane protein</topology>
    </subcellularLocation>
    <subcellularLocation>
        <location evidence="1">Membrane</location>
        <topology evidence="1">Multi-pass membrane protein</topology>
    </subcellularLocation>
</comment>
<evidence type="ECO:0000256" key="6">
    <source>
        <dbReference type="ARBA" id="ARBA00022989"/>
    </source>
</evidence>
<dbReference type="NCBIfam" id="TIGR00400">
    <property type="entry name" value="mgtE"/>
    <property type="match status" value="1"/>
</dbReference>
<gene>
    <name evidence="11" type="ORF">Pan189_29810</name>
</gene>
<evidence type="ECO:0000259" key="10">
    <source>
        <dbReference type="PROSITE" id="PS51371"/>
    </source>
</evidence>
<evidence type="ECO:0000256" key="9">
    <source>
        <dbReference type="RuleBase" id="RU362011"/>
    </source>
</evidence>
<keyword evidence="7 9" id="KW-0472">Membrane</keyword>
<dbReference type="Pfam" id="PF01769">
    <property type="entry name" value="MgtE"/>
    <property type="match status" value="1"/>
</dbReference>
<dbReference type="AlphaFoldDB" id="A0A517R3Z4"/>
<dbReference type="Pfam" id="PF00571">
    <property type="entry name" value="CBS"/>
    <property type="match status" value="2"/>
</dbReference>
<evidence type="ECO:0000256" key="7">
    <source>
        <dbReference type="ARBA" id="ARBA00023136"/>
    </source>
</evidence>